<dbReference type="EMBL" id="CP048000">
    <property type="protein sequence ID" value="QHQ63799.1"/>
    <property type="molecule type" value="Genomic_DNA"/>
</dbReference>
<dbReference type="InterPro" id="IPR037167">
    <property type="entry name" value="Peptidase_S11_C_sf"/>
</dbReference>
<evidence type="ECO:0000313" key="3">
    <source>
        <dbReference type="Proteomes" id="UP000464314"/>
    </source>
</evidence>
<dbReference type="Pfam" id="PF07943">
    <property type="entry name" value="PBP5_C"/>
    <property type="match status" value="1"/>
</dbReference>
<dbReference type="AlphaFoldDB" id="A0A6P1TUB1"/>
<name>A0A6P1TUB1_9FIRM</name>
<dbReference type="InterPro" id="IPR012907">
    <property type="entry name" value="Peptidase_S11_C"/>
</dbReference>
<dbReference type="InterPro" id="IPR015956">
    <property type="entry name" value="Peniciliin-bd_prot_C_sf"/>
</dbReference>
<accession>A0A6P1TUB1</accession>
<dbReference type="GO" id="GO:0009002">
    <property type="term" value="F:serine-type D-Ala-D-Ala carboxypeptidase activity"/>
    <property type="evidence" value="ECO:0007669"/>
    <property type="project" value="InterPro"/>
</dbReference>
<reference evidence="2 3" key="1">
    <citation type="submission" date="2020-01" db="EMBL/GenBank/DDBJ databases">
        <title>Genome analysis of Anaerocolumna sp. CBA3638.</title>
        <authorList>
            <person name="Kim J."/>
            <person name="Roh S.W."/>
        </authorList>
    </citation>
    <scope>NUCLEOTIDE SEQUENCE [LARGE SCALE GENOMIC DNA]</scope>
    <source>
        <strain evidence="2 3">CBA3638</strain>
    </source>
</reference>
<evidence type="ECO:0000313" key="2">
    <source>
        <dbReference type="EMBL" id="QHQ63799.1"/>
    </source>
</evidence>
<sequence>MTLLISENEKVNIIYKIPSAIKAPVKAGSPVGFAKYYVGKEFVKEIPILTKEDVDKIDFNFCIKKLWNTLLMH</sequence>
<dbReference type="SUPFAM" id="SSF69189">
    <property type="entry name" value="Penicillin-binding protein associated domain"/>
    <property type="match status" value="1"/>
</dbReference>
<dbReference type="Gene3D" id="2.60.410.10">
    <property type="entry name" value="D-Ala-D-Ala carboxypeptidase, C-terminal domain"/>
    <property type="match status" value="1"/>
</dbReference>
<dbReference type="Proteomes" id="UP000464314">
    <property type="component" value="Chromosome"/>
</dbReference>
<protein>
    <recommendedName>
        <fullName evidence="1">Peptidase S11 D-Ala-D-Ala carboxypeptidase A C-terminal domain-containing protein</fullName>
    </recommendedName>
</protein>
<evidence type="ECO:0000259" key="1">
    <source>
        <dbReference type="Pfam" id="PF07943"/>
    </source>
</evidence>
<feature type="domain" description="Peptidase S11 D-Ala-D-Ala carboxypeptidase A C-terminal" evidence="1">
    <location>
        <begin position="6"/>
        <end position="56"/>
    </location>
</feature>
<gene>
    <name evidence="2" type="ORF">Ana3638_17600</name>
</gene>
<keyword evidence="3" id="KW-1185">Reference proteome</keyword>
<proteinExistence type="predicted"/>
<dbReference type="KEGG" id="anr:Ana3638_17600"/>
<organism evidence="2 3">
    <name type="scientific">Anaerocolumna sedimenticola</name>
    <dbReference type="NCBI Taxonomy" id="2696063"/>
    <lineage>
        <taxon>Bacteria</taxon>
        <taxon>Bacillati</taxon>
        <taxon>Bacillota</taxon>
        <taxon>Clostridia</taxon>
        <taxon>Lachnospirales</taxon>
        <taxon>Lachnospiraceae</taxon>
        <taxon>Anaerocolumna</taxon>
    </lineage>
</organism>
<dbReference type="GO" id="GO:0006508">
    <property type="term" value="P:proteolysis"/>
    <property type="evidence" value="ECO:0007669"/>
    <property type="project" value="InterPro"/>
</dbReference>